<organism evidence="1 2">
    <name type="scientific">Mesorhizobium tianshanense</name>
    <dbReference type="NCBI Taxonomy" id="39844"/>
    <lineage>
        <taxon>Bacteria</taxon>
        <taxon>Pseudomonadati</taxon>
        <taxon>Pseudomonadota</taxon>
        <taxon>Alphaproteobacteria</taxon>
        <taxon>Hyphomicrobiales</taxon>
        <taxon>Phyllobacteriaceae</taxon>
        <taxon>Mesorhizobium</taxon>
    </lineage>
</organism>
<accession>A0A562MD29</accession>
<gene>
    <name evidence="1" type="ORF">IQ26_07457</name>
</gene>
<comment type="caution">
    <text evidence="1">The sequence shown here is derived from an EMBL/GenBank/DDBJ whole genome shotgun (WGS) entry which is preliminary data.</text>
</comment>
<protein>
    <submittedName>
        <fullName evidence="1">Uncharacterized protein</fullName>
    </submittedName>
</protein>
<dbReference type="AlphaFoldDB" id="A0A562MD29"/>
<proteinExistence type="predicted"/>
<keyword evidence="2" id="KW-1185">Reference proteome</keyword>
<sequence length="46" mass="5447">MPLPDDGYKFANRHNHFLSPVDLMQRCLRSRAKMTCSQWVLRRAAE</sequence>
<evidence type="ECO:0000313" key="2">
    <source>
        <dbReference type="Proteomes" id="UP000317122"/>
    </source>
</evidence>
<reference evidence="1 2" key="1">
    <citation type="journal article" date="2015" name="Stand. Genomic Sci.">
        <title>Genomic Encyclopedia of Bacterial and Archaeal Type Strains, Phase III: the genomes of soil and plant-associated and newly described type strains.</title>
        <authorList>
            <person name="Whitman W.B."/>
            <person name="Woyke T."/>
            <person name="Klenk H.P."/>
            <person name="Zhou Y."/>
            <person name="Lilburn T.G."/>
            <person name="Beck B.J."/>
            <person name="De Vos P."/>
            <person name="Vandamme P."/>
            <person name="Eisen J.A."/>
            <person name="Garrity G."/>
            <person name="Hugenholtz P."/>
            <person name="Kyrpides N.C."/>
        </authorList>
    </citation>
    <scope>NUCLEOTIDE SEQUENCE [LARGE SCALE GENOMIC DNA]</scope>
    <source>
        <strain evidence="1 2">CGMCC 1.2546</strain>
    </source>
</reference>
<name>A0A562MD29_9HYPH</name>
<dbReference type="Proteomes" id="UP000317122">
    <property type="component" value="Unassembled WGS sequence"/>
</dbReference>
<dbReference type="EMBL" id="VLKT01000102">
    <property type="protein sequence ID" value="TWI17790.1"/>
    <property type="molecule type" value="Genomic_DNA"/>
</dbReference>
<evidence type="ECO:0000313" key="1">
    <source>
        <dbReference type="EMBL" id="TWI17790.1"/>
    </source>
</evidence>